<keyword evidence="3" id="KW-1185">Reference proteome</keyword>
<evidence type="ECO:0000256" key="1">
    <source>
        <dbReference type="SAM" id="MobiDB-lite"/>
    </source>
</evidence>
<gene>
    <name evidence="2" type="ORF">FHR72_002770</name>
</gene>
<accession>A0A839QAQ6</accession>
<proteinExistence type="predicted"/>
<dbReference type="AlphaFoldDB" id="A0A839QAQ6"/>
<dbReference type="Proteomes" id="UP000550501">
    <property type="component" value="Unassembled WGS sequence"/>
</dbReference>
<evidence type="ECO:0000313" key="3">
    <source>
        <dbReference type="Proteomes" id="UP000550501"/>
    </source>
</evidence>
<comment type="caution">
    <text evidence="2">The sequence shown here is derived from an EMBL/GenBank/DDBJ whole genome shotgun (WGS) entry which is preliminary data.</text>
</comment>
<sequence length="249" mass="27470">MLVLATPSCGHELPEYQTRLIQPSESLAPRTTPAASEAPPPQASFFDDFNRPDTAFGLGDGWDLRGAEPPTSARALINQAQDGFISSGRFTYAGKDVVSAMRQFRGKVLRVGAFGRWTRAQRGAESTMAIAITPTERLTYDMVHLAVNRSVWELTVRRRGGPLESVATGQFSPILAIDREYQFEVEADERSVTVRVPGREITQKVALSGLLGDHAYWQQYPDRKPAGVVFAFDSVWAAEAGHTLRPVHR</sequence>
<protein>
    <recommendedName>
        <fullName evidence="4">DUF1349 domain-containing protein</fullName>
    </recommendedName>
</protein>
<dbReference type="EMBL" id="JACHVU010000005">
    <property type="protein sequence ID" value="MBB2991286.1"/>
    <property type="molecule type" value="Genomic_DNA"/>
</dbReference>
<name>A0A839QAQ6_MYCIR</name>
<organism evidence="2 3">
    <name type="scientific">Mycolicibacterium iranicum</name>
    <name type="common">Mycobacterium iranicum</name>
    <dbReference type="NCBI Taxonomy" id="912594"/>
    <lineage>
        <taxon>Bacteria</taxon>
        <taxon>Bacillati</taxon>
        <taxon>Actinomycetota</taxon>
        <taxon>Actinomycetes</taxon>
        <taxon>Mycobacteriales</taxon>
        <taxon>Mycobacteriaceae</taxon>
        <taxon>Mycolicibacterium</taxon>
    </lineage>
</organism>
<feature type="compositionally biased region" description="Low complexity" evidence="1">
    <location>
        <begin position="28"/>
        <end position="37"/>
    </location>
</feature>
<reference evidence="2 3" key="1">
    <citation type="submission" date="2020-08" db="EMBL/GenBank/DDBJ databases">
        <title>The Agave Microbiome: Exploring the role of microbial communities in plant adaptations to desert environments.</title>
        <authorList>
            <person name="Partida-Martinez L.P."/>
        </authorList>
    </citation>
    <scope>NUCLEOTIDE SEQUENCE [LARGE SCALE GENOMIC DNA]</scope>
    <source>
        <strain evidence="2 3">AT2.18</strain>
    </source>
</reference>
<feature type="region of interest" description="Disordered" evidence="1">
    <location>
        <begin position="27"/>
        <end position="46"/>
    </location>
</feature>
<evidence type="ECO:0008006" key="4">
    <source>
        <dbReference type="Google" id="ProtNLM"/>
    </source>
</evidence>
<evidence type="ECO:0000313" key="2">
    <source>
        <dbReference type="EMBL" id="MBB2991286.1"/>
    </source>
</evidence>